<dbReference type="Proteomes" id="UP001195914">
    <property type="component" value="Unassembled WGS sequence"/>
</dbReference>
<comment type="caution">
    <text evidence="1">The sequence shown here is derived from an EMBL/GenBank/DDBJ whole genome shotgun (WGS) entry which is preliminary data.</text>
</comment>
<name>A0AAD9GBK4_BABDI</name>
<reference evidence="1" key="2">
    <citation type="submission" date="2021-05" db="EMBL/GenBank/DDBJ databases">
        <authorList>
            <person name="Pain A."/>
        </authorList>
    </citation>
    <scope>NUCLEOTIDE SEQUENCE</scope>
    <source>
        <strain evidence="1">1802A</strain>
    </source>
</reference>
<evidence type="ECO:0000313" key="1">
    <source>
        <dbReference type="EMBL" id="KAK1935322.1"/>
    </source>
</evidence>
<dbReference type="AlphaFoldDB" id="A0AAD9GBK4"/>
<keyword evidence="2" id="KW-1185">Reference proteome</keyword>
<protein>
    <submittedName>
        <fullName evidence="1">Variant erythrocyte surface antigen-1 family protein</fullName>
    </submittedName>
</protein>
<proteinExistence type="predicted"/>
<evidence type="ECO:0000313" key="2">
    <source>
        <dbReference type="Proteomes" id="UP001195914"/>
    </source>
</evidence>
<organism evidence="1 2">
    <name type="scientific">Babesia divergens</name>
    <dbReference type="NCBI Taxonomy" id="32595"/>
    <lineage>
        <taxon>Eukaryota</taxon>
        <taxon>Sar</taxon>
        <taxon>Alveolata</taxon>
        <taxon>Apicomplexa</taxon>
        <taxon>Aconoidasida</taxon>
        <taxon>Piroplasmida</taxon>
        <taxon>Babesiidae</taxon>
        <taxon>Babesia</taxon>
    </lineage>
</organism>
<sequence>MARMVCCMYYTDVFVGQDNIDNLNKALKAELSDFNDSIDLTQLVQGLCLFLGYPSCVCKPKKSVGESLEKISEELKKELKNYKCLSKSISNSDLNCDSCSNSDVVCKCCVLDCISKVQKSSCECVNGSNKNCSCSNDGTQRCCKDLLEKLKASLSLLNLKADMAEICSCNDEKCCDKGECTKVDSSNCDHCKNLKTSKTPNDYTVTGLGLLRPSPKRLAERLEGFFGSGPKSSSGCTCNGSPCTCCCLACDKNQCVQACSCVSKISCKKPLECPRQTFCLAINSIKVPSKSSDMKCCQEGTKCHCQVDTPKCSGSPNCCDQKKKVKCLIRRLVSYFKSLEISSVPEIKNFKNCCEFLCVLKTCEFLWKFYGKRNAKECKTCKRGTSGCSGSSGKCCNGTISGCTDPDCCKDCPDCGAVKFSKALETLRFAGPCGQELWRVLDDFLNFICYVFYPRVKLLEKLIKAARDSCSQCKTGHSSCSGCKSGTSGSPSCQGCAQVLTLLKTHKDILSLMTRGYVSSYDPSSAKWNLLCSPSPPKCCCGQDSCSCSKSSSPSLCCKSSSSCDPSKCCPDCPQRKAAKIFLGILPCLYYGLKIVYDRCQYGSGFAGWNLAKIPEASGLKDFLSAWGFTSSTLSSKYASGLPVILEYLYGSGKFKSLFDLVSKKYFSRYLSDASLSPSTVRQMLLWLYGLRFQKHFSDLVSHCSSLCSPFGNSYNSDAFCYYIHTCCFILPVSVISVIQCPDGSPSFLPSPSDWQNFCYPDDLSSLFEKLCEYARKIFVALNFLYYQCERVGSQAGWAYCWYGQKCLLPQGSSNSLSTSSSGSCSSCPNSGAYLCTTTKSDNPVHDHCREGKCLGSGSCDNSSSVHKSKPGSCKNPCPHPLMRFLIDDSSDSDSKSPFKLPSDSYVPPMGFSQENLPSPGKSGNSLYYVLKSFCKDGFCPLTRLVQFILCVSQRPPETLLDLYAFFKQFVEALNSKPDLSSTFVDWINGEPGSYPGRFFAATVQAFYGAKDSHWKNGDQKKGHKNSDKTPADLQSLYNCHPKKESNVTCGPYLHPLTDNVAGVFTPELCSMYLSWICYQGPRFHSEFQKFHKEAEKKFSCCKSSCEKIVECPCALPFIYSHGFTFHSPSTLNCVDGNGNSR</sequence>
<feature type="non-terminal residue" evidence="1">
    <location>
        <position position="1142"/>
    </location>
</feature>
<gene>
    <name evidence="1" type="ORF">X943_004094</name>
</gene>
<dbReference type="EMBL" id="JAHBMH010000055">
    <property type="protein sequence ID" value="KAK1935322.1"/>
    <property type="molecule type" value="Genomic_DNA"/>
</dbReference>
<accession>A0AAD9GBK4</accession>
<reference evidence="1" key="1">
    <citation type="journal article" date="2014" name="Nucleic Acids Res.">
        <title>The evolutionary dynamics of variant antigen genes in Babesia reveal a history of genomic innovation underlying host-parasite interaction.</title>
        <authorList>
            <person name="Jackson A.P."/>
            <person name="Otto T.D."/>
            <person name="Darby A."/>
            <person name="Ramaprasad A."/>
            <person name="Xia D."/>
            <person name="Echaide I.E."/>
            <person name="Farber M."/>
            <person name="Gahlot S."/>
            <person name="Gamble J."/>
            <person name="Gupta D."/>
            <person name="Gupta Y."/>
            <person name="Jackson L."/>
            <person name="Malandrin L."/>
            <person name="Malas T.B."/>
            <person name="Moussa E."/>
            <person name="Nair M."/>
            <person name="Reid A.J."/>
            <person name="Sanders M."/>
            <person name="Sharma J."/>
            <person name="Tracey A."/>
            <person name="Quail M.A."/>
            <person name="Weir W."/>
            <person name="Wastling J.M."/>
            <person name="Hall N."/>
            <person name="Willadsen P."/>
            <person name="Lingelbach K."/>
            <person name="Shiels B."/>
            <person name="Tait A."/>
            <person name="Berriman M."/>
            <person name="Allred D.R."/>
            <person name="Pain A."/>
        </authorList>
    </citation>
    <scope>NUCLEOTIDE SEQUENCE</scope>
    <source>
        <strain evidence="1">1802A</strain>
    </source>
</reference>